<gene>
    <name evidence="3" type="ORF">TMES_02055</name>
</gene>
<dbReference type="Pfam" id="PF13439">
    <property type="entry name" value="Glyco_transf_4"/>
    <property type="match status" value="1"/>
</dbReference>
<evidence type="ECO:0000259" key="1">
    <source>
        <dbReference type="Pfam" id="PF00534"/>
    </source>
</evidence>
<evidence type="ECO:0000259" key="2">
    <source>
        <dbReference type="Pfam" id="PF13439"/>
    </source>
</evidence>
<sequence>MSASQNETQAVYRSGRQTQGSDFRPAVILQVLPELETGGVERGTVDIAKAIVDGGGVALVASQGGRLERELERAGARHITLPLKSKNILTMRQNGRLLADLIGAEGVDIVHARSRAPAWSARWAARHMQVPFVTTFHGTYSGYTNPFKRYYNSVMTMGDQVIAVSEFIANHVRKYYKIDEDRLNVVPRGTNVDLFNPENVSQERLIALSTQWRLNGDDQVIMLPGRLTRWKGQAFLIKAIPAMLAEIGHRNVRCLLVGSDQGRTAYREELIALSRSLDLQDVVHIVDHCADMPAAYMLANVVVCPSLDPEAFGRVPTEGQAMGRPIVATAHGGATETVLPGETGWLVAPGEVAQLSHALAQVLSLSPQRREAIAQKGRQHVIEKFSLTQMAEQTLAVYDKALQPIVRNNAA</sequence>
<dbReference type="SUPFAM" id="SSF53756">
    <property type="entry name" value="UDP-Glycosyltransferase/glycogen phosphorylase"/>
    <property type="match status" value="1"/>
</dbReference>
<dbReference type="GO" id="GO:0016757">
    <property type="term" value="F:glycosyltransferase activity"/>
    <property type="evidence" value="ECO:0007669"/>
    <property type="project" value="InterPro"/>
</dbReference>
<dbReference type="InterPro" id="IPR001296">
    <property type="entry name" value="Glyco_trans_1"/>
</dbReference>
<dbReference type="PANTHER" id="PTHR12526">
    <property type="entry name" value="GLYCOSYLTRANSFERASE"/>
    <property type="match status" value="1"/>
</dbReference>
<dbReference type="AlphaFoldDB" id="A0A1Y2L508"/>
<name>A0A1Y2L508_9PROT</name>
<evidence type="ECO:0000313" key="3">
    <source>
        <dbReference type="EMBL" id="OSQ40563.1"/>
    </source>
</evidence>
<dbReference type="RefSeq" id="WP_085578940.1">
    <property type="nucleotide sequence ID" value="NZ_JFKA01000001.1"/>
</dbReference>
<accession>A0A1Y2L508</accession>
<dbReference type="Proteomes" id="UP000193391">
    <property type="component" value="Unassembled WGS sequence"/>
</dbReference>
<feature type="domain" description="Glycosyl transferase family 1" evidence="1">
    <location>
        <begin position="211"/>
        <end position="379"/>
    </location>
</feature>
<dbReference type="Gene3D" id="3.40.50.2000">
    <property type="entry name" value="Glycogen Phosphorylase B"/>
    <property type="match status" value="2"/>
</dbReference>
<protein>
    <submittedName>
        <fullName evidence="3">Glycosyl transferase</fullName>
    </submittedName>
</protein>
<dbReference type="InterPro" id="IPR028098">
    <property type="entry name" value="Glyco_trans_4-like_N"/>
</dbReference>
<dbReference type="Pfam" id="PF00534">
    <property type="entry name" value="Glycos_transf_1"/>
    <property type="match status" value="1"/>
</dbReference>
<comment type="caution">
    <text evidence="3">The sequence shown here is derived from an EMBL/GenBank/DDBJ whole genome shotgun (WGS) entry which is preliminary data.</text>
</comment>
<evidence type="ECO:0000313" key="4">
    <source>
        <dbReference type="Proteomes" id="UP000193391"/>
    </source>
</evidence>
<organism evidence="3 4">
    <name type="scientific">Thalassospira mesophila</name>
    <dbReference type="NCBI Taxonomy" id="1293891"/>
    <lineage>
        <taxon>Bacteria</taxon>
        <taxon>Pseudomonadati</taxon>
        <taxon>Pseudomonadota</taxon>
        <taxon>Alphaproteobacteria</taxon>
        <taxon>Rhodospirillales</taxon>
        <taxon>Thalassospiraceae</taxon>
        <taxon>Thalassospira</taxon>
    </lineage>
</organism>
<keyword evidence="4" id="KW-1185">Reference proteome</keyword>
<proteinExistence type="predicted"/>
<dbReference type="OrthoDB" id="5147801at2"/>
<keyword evidence="3" id="KW-0808">Transferase</keyword>
<feature type="domain" description="Glycosyltransferase subfamily 4-like N-terminal" evidence="2">
    <location>
        <begin position="38"/>
        <end position="193"/>
    </location>
</feature>
<dbReference type="STRING" id="1293891.TMES_02055"/>
<dbReference type="CDD" id="cd03819">
    <property type="entry name" value="GT4_WavL-like"/>
    <property type="match status" value="1"/>
</dbReference>
<dbReference type="EMBL" id="JFKA01000001">
    <property type="protein sequence ID" value="OSQ40563.1"/>
    <property type="molecule type" value="Genomic_DNA"/>
</dbReference>
<reference evidence="3 4" key="1">
    <citation type="submission" date="2014-03" db="EMBL/GenBank/DDBJ databases">
        <title>The draft genome sequence of Thalassospira mesophila JCM 18969.</title>
        <authorList>
            <person name="Lai Q."/>
            <person name="Shao Z."/>
        </authorList>
    </citation>
    <scope>NUCLEOTIDE SEQUENCE [LARGE SCALE GENOMIC DNA]</scope>
    <source>
        <strain evidence="3 4">JCM 18969</strain>
    </source>
</reference>